<name>A0AAN9A970_HALRR</name>
<dbReference type="AlphaFoldDB" id="A0AAN9A970"/>
<sequence>MLHSYKETHKCLKELGTGITSVSSSSKSSMPSRKLTNYVNDYKQRLQLFVLMATCWVTEVLSWKIKPLEL</sequence>
<dbReference type="EMBL" id="JAXCGZ010009566">
    <property type="protein sequence ID" value="KAK7076720.1"/>
    <property type="molecule type" value="Genomic_DNA"/>
</dbReference>
<comment type="caution">
    <text evidence="1">The sequence shown here is derived from an EMBL/GenBank/DDBJ whole genome shotgun (WGS) entry which is preliminary data.</text>
</comment>
<evidence type="ECO:0000313" key="1">
    <source>
        <dbReference type="EMBL" id="KAK7076720.1"/>
    </source>
</evidence>
<dbReference type="Proteomes" id="UP001381693">
    <property type="component" value="Unassembled WGS sequence"/>
</dbReference>
<accession>A0AAN9A970</accession>
<gene>
    <name evidence="1" type="ORF">SK128_000775</name>
</gene>
<evidence type="ECO:0000313" key="2">
    <source>
        <dbReference type="Proteomes" id="UP001381693"/>
    </source>
</evidence>
<protein>
    <submittedName>
        <fullName evidence="1">Uncharacterized protein</fullName>
    </submittedName>
</protein>
<organism evidence="1 2">
    <name type="scientific">Halocaridina rubra</name>
    <name type="common">Hawaiian red shrimp</name>
    <dbReference type="NCBI Taxonomy" id="373956"/>
    <lineage>
        <taxon>Eukaryota</taxon>
        <taxon>Metazoa</taxon>
        <taxon>Ecdysozoa</taxon>
        <taxon>Arthropoda</taxon>
        <taxon>Crustacea</taxon>
        <taxon>Multicrustacea</taxon>
        <taxon>Malacostraca</taxon>
        <taxon>Eumalacostraca</taxon>
        <taxon>Eucarida</taxon>
        <taxon>Decapoda</taxon>
        <taxon>Pleocyemata</taxon>
        <taxon>Caridea</taxon>
        <taxon>Atyoidea</taxon>
        <taxon>Atyidae</taxon>
        <taxon>Halocaridina</taxon>
    </lineage>
</organism>
<keyword evidence="2" id="KW-1185">Reference proteome</keyword>
<feature type="non-terminal residue" evidence="1">
    <location>
        <position position="70"/>
    </location>
</feature>
<reference evidence="1 2" key="1">
    <citation type="submission" date="2023-11" db="EMBL/GenBank/DDBJ databases">
        <title>Halocaridina rubra genome assembly.</title>
        <authorList>
            <person name="Smith C."/>
        </authorList>
    </citation>
    <scope>NUCLEOTIDE SEQUENCE [LARGE SCALE GENOMIC DNA]</scope>
    <source>
        <strain evidence="1">EP-1</strain>
        <tissue evidence="1">Whole</tissue>
    </source>
</reference>
<proteinExistence type="predicted"/>